<dbReference type="OrthoDB" id="7836272at2"/>
<dbReference type="InterPro" id="IPR011330">
    <property type="entry name" value="Glyco_hydro/deAcase_b/a-brl"/>
</dbReference>
<protein>
    <submittedName>
        <fullName evidence="1">Polysaccharide deacetylase</fullName>
    </submittedName>
</protein>
<dbReference type="SUPFAM" id="SSF88713">
    <property type="entry name" value="Glycoside hydrolase/deacetylase"/>
    <property type="match status" value="1"/>
</dbReference>
<organism evidence="1 2">
    <name type="scientific">Pontibacter diazotrophicus</name>
    <dbReference type="NCBI Taxonomy" id="1400979"/>
    <lineage>
        <taxon>Bacteria</taxon>
        <taxon>Pseudomonadati</taxon>
        <taxon>Bacteroidota</taxon>
        <taxon>Cytophagia</taxon>
        <taxon>Cytophagales</taxon>
        <taxon>Hymenobacteraceae</taxon>
        <taxon>Pontibacter</taxon>
    </lineage>
</organism>
<dbReference type="EMBL" id="QRGR01000005">
    <property type="protein sequence ID" value="RDV16139.1"/>
    <property type="molecule type" value="Genomic_DNA"/>
</dbReference>
<evidence type="ECO:0000313" key="2">
    <source>
        <dbReference type="Proteomes" id="UP000256708"/>
    </source>
</evidence>
<gene>
    <name evidence="1" type="ORF">DXT99_05570</name>
</gene>
<dbReference type="Gene3D" id="3.20.20.370">
    <property type="entry name" value="Glycoside hydrolase/deacetylase"/>
    <property type="match status" value="1"/>
</dbReference>
<name>A0A3D8LFC4_9BACT</name>
<accession>A0A3D8LFC4</accession>
<sequence length="329" mass="38538">MLKDIPVFTISLDFELYWGIFDRMPLEKKVQYFENTRQVIPEMLSHFEREKVHVTWATVGMLFAENWDDWTAHKPEQIPTYEKPQLSSYRLKDLYAGKPEFNSCLFAPALVEQVKNTPYQEMATHTFSHYYCREEGQTVAQFRSDLQAAKRIAARKGIELRSMVFPRNQLNEAYLKVCHEEGLATVRSNPVDWFWDMDVKERLIKRAFRSADAYIPIGARTSYKLSALELQEGLPLALPASRLLRPLHLKYKFLNRLRLKRVLGEMTAAAKSKECYHLWWHPHNFGDSPRQSLQDLVVILNHFTTLKEKYGMASMSMLGIYDHIKNKKA</sequence>
<dbReference type="RefSeq" id="WP_115564549.1">
    <property type="nucleotide sequence ID" value="NZ_QRGR01000005.1"/>
</dbReference>
<dbReference type="Proteomes" id="UP000256708">
    <property type="component" value="Unassembled WGS sequence"/>
</dbReference>
<proteinExistence type="predicted"/>
<reference evidence="2" key="1">
    <citation type="submission" date="2018-08" db="EMBL/GenBank/DDBJ databases">
        <authorList>
            <person name="Liu Z.-W."/>
            <person name="Du Z.-J."/>
        </authorList>
    </citation>
    <scope>NUCLEOTIDE SEQUENCE [LARGE SCALE GENOMIC DNA]</scope>
    <source>
        <strain evidence="2">H4X</strain>
    </source>
</reference>
<dbReference type="GO" id="GO:0005975">
    <property type="term" value="P:carbohydrate metabolic process"/>
    <property type="evidence" value="ECO:0007669"/>
    <property type="project" value="InterPro"/>
</dbReference>
<dbReference type="CDD" id="cd10929">
    <property type="entry name" value="CE4_u5"/>
    <property type="match status" value="1"/>
</dbReference>
<evidence type="ECO:0000313" key="1">
    <source>
        <dbReference type="EMBL" id="RDV16139.1"/>
    </source>
</evidence>
<dbReference type="AlphaFoldDB" id="A0A3D8LFC4"/>
<comment type="caution">
    <text evidence="1">The sequence shown here is derived from an EMBL/GenBank/DDBJ whole genome shotgun (WGS) entry which is preliminary data.</text>
</comment>
<keyword evidence="2" id="KW-1185">Reference proteome</keyword>